<dbReference type="EnsemblMetazoa" id="LLOJ004151-RA">
    <property type="protein sequence ID" value="LLOJ004151-PA"/>
    <property type="gene ID" value="LLOJ004151"/>
</dbReference>
<dbReference type="VEuPathDB" id="VectorBase:LLONM1_007278"/>
<dbReference type="VEuPathDB" id="VectorBase:LLOJ004151"/>
<sequence length="223" mass="25252">MMEERWLRMLLTFPGRHWQVTLKIPFKLQNPSVCYKRESGENIRKKLSRKCTQDPHGQNPPVWYKKRERGEYPEEALAEVHARPSRSKSARVVQKRERGEYAEEALAEVHTGPSGSTKGSNDGGKVAENVVNISSTALAGDSEDPSPDNVDEISESTVLQTGLPVMRNPFDVDLQEEISHHFASPPMNRMMLTTLNQFCLRQLQNLQIMISAVLIAQTWLKAV</sequence>
<organism evidence="2 3">
    <name type="scientific">Lutzomyia longipalpis</name>
    <name type="common">Sand fly</name>
    <dbReference type="NCBI Taxonomy" id="7200"/>
    <lineage>
        <taxon>Eukaryota</taxon>
        <taxon>Metazoa</taxon>
        <taxon>Ecdysozoa</taxon>
        <taxon>Arthropoda</taxon>
        <taxon>Hexapoda</taxon>
        <taxon>Insecta</taxon>
        <taxon>Pterygota</taxon>
        <taxon>Neoptera</taxon>
        <taxon>Endopterygota</taxon>
        <taxon>Diptera</taxon>
        <taxon>Nematocera</taxon>
        <taxon>Psychodoidea</taxon>
        <taxon>Psychodidae</taxon>
        <taxon>Lutzomyia</taxon>
        <taxon>Lutzomyia</taxon>
    </lineage>
</organism>
<dbReference type="AlphaFoldDB" id="A0A1B0CI89"/>
<reference evidence="2" key="1">
    <citation type="submission" date="2020-05" db="UniProtKB">
        <authorList>
            <consortium name="EnsemblMetazoa"/>
        </authorList>
    </citation>
    <scope>IDENTIFICATION</scope>
    <source>
        <strain evidence="2">Jacobina</strain>
    </source>
</reference>
<evidence type="ECO:0000313" key="3">
    <source>
        <dbReference type="Proteomes" id="UP000092461"/>
    </source>
</evidence>
<name>A0A1B0CI89_LUTLO</name>
<dbReference type="Proteomes" id="UP000092461">
    <property type="component" value="Unassembled WGS sequence"/>
</dbReference>
<accession>A0A1B0CI89</accession>
<evidence type="ECO:0000256" key="1">
    <source>
        <dbReference type="SAM" id="MobiDB-lite"/>
    </source>
</evidence>
<evidence type="ECO:0000313" key="2">
    <source>
        <dbReference type="EnsemblMetazoa" id="LLOJ004151-PA"/>
    </source>
</evidence>
<dbReference type="EMBL" id="AJWK01013105">
    <property type="status" value="NOT_ANNOTATED_CDS"/>
    <property type="molecule type" value="Genomic_DNA"/>
</dbReference>
<keyword evidence="3" id="KW-1185">Reference proteome</keyword>
<proteinExistence type="predicted"/>
<protein>
    <submittedName>
        <fullName evidence="2">Uncharacterized protein</fullName>
    </submittedName>
</protein>
<feature type="region of interest" description="Disordered" evidence="1">
    <location>
        <begin position="105"/>
        <end position="125"/>
    </location>
</feature>